<dbReference type="PANTHER" id="PTHR24559">
    <property type="entry name" value="TRANSPOSON TY3-I GAG-POL POLYPROTEIN"/>
    <property type="match status" value="1"/>
</dbReference>
<proteinExistence type="predicted"/>
<dbReference type="PANTHER" id="PTHR24559:SF446">
    <property type="entry name" value="REVERSE TRANSCRIPTASE DOMAIN-CONTAINING PROTEIN"/>
    <property type="match status" value="1"/>
</dbReference>
<accession>A0A5B6WFY8</accession>
<dbReference type="InterPro" id="IPR043502">
    <property type="entry name" value="DNA/RNA_pol_sf"/>
</dbReference>
<dbReference type="SUPFAM" id="SSF56672">
    <property type="entry name" value="DNA/RNA polymerases"/>
    <property type="match status" value="1"/>
</dbReference>
<name>A0A5B6WFY8_9ROSI</name>
<keyword evidence="3" id="KW-1185">Reference proteome</keyword>
<dbReference type="InterPro" id="IPR053134">
    <property type="entry name" value="RNA-dir_DNA_polymerase"/>
</dbReference>
<feature type="domain" description="Reverse transcriptase" evidence="1">
    <location>
        <begin position="109"/>
        <end position="216"/>
    </location>
</feature>
<dbReference type="InterPro" id="IPR000477">
    <property type="entry name" value="RT_dom"/>
</dbReference>
<sequence>MVILVSRNYLLEIYYCDFHSENGMTKKWINLNCQMREMISVEFDILNRITRVISTISAHILIQLNLDQLLVVNEFIDAFPEELSSLPPDCEVEFMTNLVPKTIPISISLYRMTTPAKLKELKVQLQDLLKKVYLTEHISLGCTCVICEKERRAIVFSKIDIRSGYYQLRVKDCDVSKTTFRTCYSHYEFLVMSFGLRNAPATFMDLMNQIYSKIEFEHAQHLRIVLQTLREK</sequence>
<dbReference type="OrthoDB" id="1701144at2759"/>
<gene>
    <name evidence="2" type="primary">pol</name>
    <name evidence="2" type="ORF">EPI10_020232</name>
</gene>
<dbReference type="AlphaFoldDB" id="A0A5B6WFY8"/>
<dbReference type="InterPro" id="IPR043128">
    <property type="entry name" value="Rev_trsase/Diguanyl_cyclase"/>
</dbReference>
<protein>
    <submittedName>
        <fullName evidence="2">Gag-Pol polyprotein</fullName>
    </submittedName>
</protein>
<dbReference type="Gene3D" id="3.30.70.270">
    <property type="match status" value="1"/>
</dbReference>
<evidence type="ECO:0000313" key="2">
    <source>
        <dbReference type="EMBL" id="KAA3479742.1"/>
    </source>
</evidence>
<organism evidence="2 3">
    <name type="scientific">Gossypium australe</name>
    <dbReference type="NCBI Taxonomy" id="47621"/>
    <lineage>
        <taxon>Eukaryota</taxon>
        <taxon>Viridiplantae</taxon>
        <taxon>Streptophyta</taxon>
        <taxon>Embryophyta</taxon>
        <taxon>Tracheophyta</taxon>
        <taxon>Spermatophyta</taxon>
        <taxon>Magnoliopsida</taxon>
        <taxon>eudicotyledons</taxon>
        <taxon>Gunneridae</taxon>
        <taxon>Pentapetalae</taxon>
        <taxon>rosids</taxon>
        <taxon>malvids</taxon>
        <taxon>Malvales</taxon>
        <taxon>Malvaceae</taxon>
        <taxon>Malvoideae</taxon>
        <taxon>Gossypium</taxon>
    </lineage>
</organism>
<dbReference type="EMBL" id="SMMG02000003">
    <property type="protein sequence ID" value="KAA3479742.1"/>
    <property type="molecule type" value="Genomic_DNA"/>
</dbReference>
<reference evidence="3" key="1">
    <citation type="journal article" date="2019" name="Plant Biotechnol. J.">
        <title>Genome sequencing of the Australian wild diploid species Gossypium australe highlights disease resistance and delayed gland morphogenesis.</title>
        <authorList>
            <person name="Cai Y."/>
            <person name="Cai X."/>
            <person name="Wang Q."/>
            <person name="Wang P."/>
            <person name="Zhang Y."/>
            <person name="Cai C."/>
            <person name="Xu Y."/>
            <person name="Wang K."/>
            <person name="Zhou Z."/>
            <person name="Wang C."/>
            <person name="Geng S."/>
            <person name="Li B."/>
            <person name="Dong Q."/>
            <person name="Hou Y."/>
            <person name="Wang H."/>
            <person name="Ai P."/>
            <person name="Liu Z."/>
            <person name="Yi F."/>
            <person name="Sun M."/>
            <person name="An G."/>
            <person name="Cheng J."/>
            <person name="Zhang Y."/>
            <person name="Shi Q."/>
            <person name="Xie Y."/>
            <person name="Shi X."/>
            <person name="Chang Y."/>
            <person name="Huang F."/>
            <person name="Chen Y."/>
            <person name="Hong S."/>
            <person name="Mi L."/>
            <person name="Sun Q."/>
            <person name="Zhang L."/>
            <person name="Zhou B."/>
            <person name="Peng R."/>
            <person name="Zhang X."/>
            <person name="Liu F."/>
        </authorList>
    </citation>
    <scope>NUCLEOTIDE SEQUENCE [LARGE SCALE GENOMIC DNA]</scope>
    <source>
        <strain evidence="3">cv. PA1801</strain>
    </source>
</reference>
<dbReference type="Proteomes" id="UP000325315">
    <property type="component" value="Unassembled WGS sequence"/>
</dbReference>
<dbReference type="CDD" id="cd01647">
    <property type="entry name" value="RT_LTR"/>
    <property type="match status" value="1"/>
</dbReference>
<dbReference type="Pfam" id="PF00078">
    <property type="entry name" value="RVT_1"/>
    <property type="match status" value="1"/>
</dbReference>
<evidence type="ECO:0000259" key="1">
    <source>
        <dbReference type="Pfam" id="PF00078"/>
    </source>
</evidence>
<comment type="caution">
    <text evidence="2">The sequence shown here is derived from an EMBL/GenBank/DDBJ whole genome shotgun (WGS) entry which is preliminary data.</text>
</comment>
<dbReference type="Gene3D" id="3.10.10.10">
    <property type="entry name" value="HIV Type 1 Reverse Transcriptase, subunit A, domain 1"/>
    <property type="match status" value="1"/>
</dbReference>
<evidence type="ECO:0000313" key="3">
    <source>
        <dbReference type="Proteomes" id="UP000325315"/>
    </source>
</evidence>